<dbReference type="InterPro" id="IPR017261">
    <property type="entry name" value="DNA_mismatch_repair_MutS/MSH"/>
</dbReference>
<dbReference type="GO" id="GO:0005739">
    <property type="term" value="C:mitochondrion"/>
    <property type="evidence" value="ECO:0007669"/>
    <property type="project" value="TreeGrafter"/>
</dbReference>
<evidence type="ECO:0000256" key="1">
    <source>
        <dbReference type="ARBA" id="ARBA00006271"/>
    </source>
</evidence>
<dbReference type="FunFam" id="3.40.50.300:FF:001238">
    <property type="entry name" value="DNA mismatch repair protein"/>
    <property type="match status" value="1"/>
</dbReference>
<dbReference type="InterPro" id="IPR016151">
    <property type="entry name" value="DNA_mismatch_repair_MutS_N"/>
</dbReference>
<dbReference type="SMART" id="SM00533">
    <property type="entry name" value="MUTSd"/>
    <property type="match status" value="1"/>
</dbReference>
<dbReference type="OrthoDB" id="2534523at2759"/>
<dbReference type="Pfam" id="PF01624">
    <property type="entry name" value="MutS_I"/>
    <property type="match status" value="1"/>
</dbReference>
<dbReference type="FunFam" id="3.40.1170.10:FF:000010">
    <property type="entry name" value="DNA mismatch repair protein Msh1"/>
    <property type="match status" value="1"/>
</dbReference>
<dbReference type="InterPro" id="IPR027417">
    <property type="entry name" value="P-loop_NTPase"/>
</dbReference>
<dbReference type="GO" id="GO:0006298">
    <property type="term" value="P:mismatch repair"/>
    <property type="evidence" value="ECO:0007669"/>
    <property type="project" value="InterPro"/>
</dbReference>
<dbReference type="PROSITE" id="PS00486">
    <property type="entry name" value="DNA_MISMATCH_REPAIR_2"/>
    <property type="match status" value="1"/>
</dbReference>
<dbReference type="GO" id="GO:0030983">
    <property type="term" value="F:mismatched DNA binding"/>
    <property type="evidence" value="ECO:0007669"/>
    <property type="project" value="InterPro"/>
</dbReference>
<keyword evidence="6" id="KW-0234">DNA repair</keyword>
<reference evidence="9 10" key="1">
    <citation type="journal article" date="2018" name="IMA Fungus">
        <title>IMA Genome-F 9: Draft genome sequence of Annulohypoxylon stygium, Aspergillus mulundensis, Berkeleyomyces basicola (syn. Thielaviopsis basicola), Ceratocystis smalleyi, two Cercospora beticola strains, Coleophoma cylindrospora, Fusarium fracticaudum, Phialophora cf. hyalina, and Morchella septimelata.</title>
        <authorList>
            <person name="Wingfield B.D."/>
            <person name="Bills G.F."/>
            <person name="Dong Y."/>
            <person name="Huang W."/>
            <person name="Nel W.J."/>
            <person name="Swalarsk-Parry B.S."/>
            <person name="Vaghefi N."/>
            <person name="Wilken P.M."/>
            <person name="An Z."/>
            <person name="de Beer Z.W."/>
            <person name="De Vos L."/>
            <person name="Chen L."/>
            <person name="Duong T.A."/>
            <person name="Gao Y."/>
            <person name="Hammerbacher A."/>
            <person name="Kikkert J.R."/>
            <person name="Li Y."/>
            <person name="Li H."/>
            <person name="Li K."/>
            <person name="Li Q."/>
            <person name="Liu X."/>
            <person name="Ma X."/>
            <person name="Naidoo K."/>
            <person name="Pethybridge S.J."/>
            <person name="Sun J."/>
            <person name="Steenkamp E.T."/>
            <person name="van der Nest M.A."/>
            <person name="van Wyk S."/>
            <person name="Wingfield M.J."/>
            <person name="Xiong C."/>
            <person name="Yue Q."/>
            <person name="Zhang X."/>
        </authorList>
    </citation>
    <scope>NUCLEOTIDE SEQUENCE [LARGE SCALE GENOMIC DNA]</scope>
    <source>
        <strain evidence="9 10">BP5796</strain>
    </source>
</reference>
<dbReference type="GO" id="GO:0043504">
    <property type="term" value="P:mitochondrial DNA repair"/>
    <property type="evidence" value="ECO:0007669"/>
    <property type="project" value="TreeGrafter"/>
</dbReference>
<dbReference type="InterPro" id="IPR045076">
    <property type="entry name" value="MutS"/>
</dbReference>
<keyword evidence="10" id="KW-1185">Reference proteome</keyword>
<dbReference type="AlphaFoldDB" id="A0A3D8RVW7"/>
<dbReference type="FunFam" id="1.10.1420.10:FF:000042">
    <property type="entry name" value="DNA mismatch repair protein Msh1"/>
    <property type="match status" value="1"/>
</dbReference>
<dbReference type="Proteomes" id="UP000256328">
    <property type="component" value="Unassembled WGS sequence"/>
</dbReference>
<feature type="region of interest" description="Disordered" evidence="7">
    <location>
        <begin position="626"/>
        <end position="649"/>
    </location>
</feature>
<dbReference type="Pfam" id="PF05192">
    <property type="entry name" value="MutS_III"/>
    <property type="match status" value="1"/>
</dbReference>
<evidence type="ECO:0000256" key="7">
    <source>
        <dbReference type="SAM" id="MobiDB-lite"/>
    </source>
</evidence>
<dbReference type="InterPro" id="IPR007696">
    <property type="entry name" value="DNA_mismatch_repair_MutS_core"/>
</dbReference>
<accession>A0A3D8RVW7</accession>
<evidence type="ECO:0000256" key="6">
    <source>
        <dbReference type="ARBA" id="ARBA00023204"/>
    </source>
</evidence>
<evidence type="ECO:0000256" key="2">
    <source>
        <dbReference type="ARBA" id="ARBA00022741"/>
    </source>
</evidence>
<keyword evidence="4" id="KW-0067">ATP-binding</keyword>
<dbReference type="Gene3D" id="3.40.1170.10">
    <property type="entry name" value="DNA repair protein MutS, domain I"/>
    <property type="match status" value="1"/>
</dbReference>
<sequence length="1027" mass="114659">MSVETASCPGSRYRYGFKPDLIVKPQLRDIVPILLSQRSSNARERVLMDEVELALKCITAQGRGHPRPFTTAGSRSRPFLPLLRPRLRWTLDCGRKSGSHRGKKTKTTVKLKELPQGLIPLEPQLIETDHEEPSPYSTVITQVRSNMRKFENCVVLTRVGGFYELYFEHAEELGPLLNLKVAERRTKRSTAAAPVPMAGFPFFQLDRYLKILVQDLNRYVAIAEEFPNDASAKIKAGGLMHDRRVSRVITPGTLIDENFMDPFTNNYVLAIHVSDAGPMQEPGAASVSGLDQDQFNPPNRNGSMLLGLAWLDLSTGHFYTQATTFTELPSFLARISPREIVLDEELQASKDHGIFTVLVEDRHLITYTKSSAIKPISEWGPMLESAISSSSAAEFGPEEVAAGSTLLQYVDNRLQGSNMKLQPPRRQLDIMGIDKNTMKALEIKKTMKDDLLTGSLLHTIRRTATKSGARFLDTWLSSPSTSLSVINSRLDLVEYMLANELLRERIIGLLRRSHDSHRLLQKFAFGRGDADDLLALASTIYATQEVLSTLASSESEVDCVTKMTRRIQLEGPTDLANRILAAIDEEGIVQQQHIEEDEVAEMQAFTQNVIKSEGCKEDLSVLPKATRKRKPTSLREHYSDGNDAWTMKPTASPTLMRLHQDLAKLTEEKEQLSKDLCARLGATSLTLRFSPGLGHICHVKGRDTKLNLMEGRSVSSSKSTRSFHHPDWTHLGQRIDLCKTGIRMEELRVLQSLREDVIFNVVKLRRNAAVLDEIDIACSFATLAAEQRWIRPILNTSLAHKIVGGRHPTVEGGLQQEGRSFTTNNCFVGDIQPLWLITGPNMAGKSTFLRQNALITILAQVGSYVPAEYAELGIVDQIFSRVGSADNLYRDQSTFMVEMLETATILKHATPRSFVIMDEIGRGTTPEDGTAVAFACLYHLHHVNKCRTLFATHFHALADMATERQMVGVGFYCTDVQEDKDGDGFRYVHQLREGVNRQSHALKVARLAGLPEAAISIAREILDNKGR</sequence>
<evidence type="ECO:0000256" key="5">
    <source>
        <dbReference type="ARBA" id="ARBA00023125"/>
    </source>
</evidence>
<comment type="caution">
    <text evidence="9">The sequence shown here is derived from an EMBL/GenBank/DDBJ whole genome shotgun (WGS) entry which is preliminary data.</text>
</comment>
<protein>
    <recommendedName>
        <fullName evidence="8">DNA mismatch repair proteins mutS family domain-containing protein</fullName>
    </recommendedName>
</protein>
<comment type="similarity">
    <text evidence="1">Belongs to the DNA mismatch repair MutS family.</text>
</comment>
<dbReference type="EMBL" id="PDLN01000008">
    <property type="protein sequence ID" value="RDW78138.1"/>
    <property type="molecule type" value="Genomic_DNA"/>
</dbReference>
<organism evidence="9 10">
    <name type="scientific">Coleophoma crateriformis</name>
    <dbReference type="NCBI Taxonomy" id="565419"/>
    <lineage>
        <taxon>Eukaryota</taxon>
        <taxon>Fungi</taxon>
        <taxon>Dikarya</taxon>
        <taxon>Ascomycota</taxon>
        <taxon>Pezizomycotina</taxon>
        <taxon>Leotiomycetes</taxon>
        <taxon>Helotiales</taxon>
        <taxon>Dermateaceae</taxon>
        <taxon>Coleophoma</taxon>
    </lineage>
</organism>
<dbReference type="InterPro" id="IPR007860">
    <property type="entry name" value="DNA_mmatch_repair_MutS_con_dom"/>
</dbReference>
<dbReference type="PANTHER" id="PTHR11361">
    <property type="entry name" value="DNA MISMATCH REPAIR PROTEIN MUTS FAMILY MEMBER"/>
    <property type="match status" value="1"/>
</dbReference>
<keyword evidence="2" id="KW-0547">Nucleotide-binding</keyword>
<gene>
    <name evidence="9" type="ORF">BP5796_05990</name>
</gene>
<dbReference type="SUPFAM" id="SSF53150">
    <property type="entry name" value="DNA repair protein MutS, domain II"/>
    <property type="match status" value="1"/>
</dbReference>
<dbReference type="SUPFAM" id="SSF52540">
    <property type="entry name" value="P-loop containing nucleoside triphosphate hydrolases"/>
    <property type="match status" value="1"/>
</dbReference>
<dbReference type="GO" id="GO:0005634">
    <property type="term" value="C:nucleus"/>
    <property type="evidence" value="ECO:0007669"/>
    <property type="project" value="TreeGrafter"/>
</dbReference>
<dbReference type="Gene3D" id="1.10.1420.10">
    <property type="match status" value="3"/>
</dbReference>
<evidence type="ECO:0000256" key="3">
    <source>
        <dbReference type="ARBA" id="ARBA00022763"/>
    </source>
</evidence>
<keyword evidence="5" id="KW-0238">DNA-binding</keyword>
<proteinExistence type="inferred from homology"/>
<dbReference type="Pfam" id="PF05188">
    <property type="entry name" value="MutS_II"/>
    <property type="match status" value="1"/>
</dbReference>
<dbReference type="PANTHER" id="PTHR11361:SF34">
    <property type="entry name" value="DNA MISMATCH REPAIR PROTEIN MSH1, MITOCHONDRIAL"/>
    <property type="match status" value="1"/>
</dbReference>
<feature type="domain" description="DNA mismatch repair proteins mutS family" evidence="8">
    <location>
        <begin position="913"/>
        <end position="929"/>
    </location>
</feature>
<evidence type="ECO:0000259" key="8">
    <source>
        <dbReference type="PROSITE" id="PS00486"/>
    </source>
</evidence>
<evidence type="ECO:0000313" key="9">
    <source>
        <dbReference type="EMBL" id="RDW78138.1"/>
    </source>
</evidence>
<dbReference type="InterPro" id="IPR000432">
    <property type="entry name" value="DNA_mismatch_repair_MutS_C"/>
</dbReference>
<evidence type="ECO:0000313" key="10">
    <source>
        <dbReference type="Proteomes" id="UP000256328"/>
    </source>
</evidence>
<dbReference type="PIRSF" id="PIRSF037677">
    <property type="entry name" value="DNA_mis_repair_Msh6"/>
    <property type="match status" value="1"/>
</dbReference>
<dbReference type="GO" id="GO:0140664">
    <property type="term" value="F:ATP-dependent DNA damage sensor activity"/>
    <property type="evidence" value="ECO:0007669"/>
    <property type="project" value="InterPro"/>
</dbReference>
<dbReference type="SMART" id="SM00534">
    <property type="entry name" value="MUTSac"/>
    <property type="match status" value="1"/>
</dbReference>
<evidence type="ECO:0000256" key="4">
    <source>
        <dbReference type="ARBA" id="ARBA00022840"/>
    </source>
</evidence>
<dbReference type="SUPFAM" id="SSF48334">
    <property type="entry name" value="DNA repair protein MutS, domain III"/>
    <property type="match status" value="1"/>
</dbReference>
<dbReference type="Gene3D" id="3.30.420.110">
    <property type="entry name" value="MutS, connector domain"/>
    <property type="match status" value="1"/>
</dbReference>
<keyword evidence="3" id="KW-0227">DNA damage</keyword>
<dbReference type="SUPFAM" id="SSF55271">
    <property type="entry name" value="DNA repair protein MutS, domain I"/>
    <property type="match status" value="1"/>
</dbReference>
<dbReference type="Gene3D" id="3.40.50.300">
    <property type="entry name" value="P-loop containing nucleotide triphosphate hydrolases"/>
    <property type="match status" value="1"/>
</dbReference>
<dbReference type="GO" id="GO:0005524">
    <property type="term" value="F:ATP binding"/>
    <property type="evidence" value="ECO:0007669"/>
    <property type="project" value="UniProtKB-KW"/>
</dbReference>
<dbReference type="InterPro" id="IPR036678">
    <property type="entry name" value="MutS_con_dom_sf"/>
</dbReference>
<dbReference type="InterPro" id="IPR007695">
    <property type="entry name" value="DNA_mismatch_repair_MutS-lik_N"/>
</dbReference>
<dbReference type="Pfam" id="PF00488">
    <property type="entry name" value="MutS_V"/>
    <property type="match status" value="1"/>
</dbReference>
<dbReference type="InterPro" id="IPR036187">
    <property type="entry name" value="DNA_mismatch_repair_MutS_sf"/>
</dbReference>
<name>A0A3D8RVW7_9HELO</name>